<comment type="caution">
    <text evidence="7">The sequence shown here is derived from an EMBL/GenBank/DDBJ whole genome shotgun (WGS) entry which is preliminary data.</text>
</comment>
<dbReference type="Pfam" id="PF05903">
    <property type="entry name" value="Peptidase_C97"/>
    <property type="match status" value="1"/>
</dbReference>
<evidence type="ECO:0000256" key="1">
    <source>
        <dbReference type="ARBA" id="ARBA00008140"/>
    </source>
</evidence>
<dbReference type="SUPFAM" id="SSF52833">
    <property type="entry name" value="Thioredoxin-like"/>
    <property type="match status" value="1"/>
</dbReference>
<dbReference type="PANTHER" id="PTHR12378:SF7">
    <property type="entry name" value="DESUMOYLATING ISOPEPTIDASE 1"/>
    <property type="match status" value="1"/>
</dbReference>
<organism evidence="7 8">
    <name type="scientific">Puccinia coronata f. sp. avenae</name>
    <dbReference type="NCBI Taxonomy" id="200324"/>
    <lineage>
        <taxon>Eukaryota</taxon>
        <taxon>Fungi</taxon>
        <taxon>Dikarya</taxon>
        <taxon>Basidiomycota</taxon>
        <taxon>Pucciniomycotina</taxon>
        <taxon>Pucciniomycetes</taxon>
        <taxon>Pucciniales</taxon>
        <taxon>Pucciniaceae</taxon>
        <taxon>Puccinia</taxon>
    </lineage>
</organism>
<dbReference type="PROSITE" id="PS51858">
    <property type="entry name" value="PPPDE"/>
    <property type="match status" value="1"/>
</dbReference>
<dbReference type="Proteomes" id="UP000235388">
    <property type="component" value="Unassembled WGS sequence"/>
</dbReference>
<comment type="similarity">
    <text evidence="1">Belongs to the DeSI family.</text>
</comment>
<dbReference type="AlphaFoldDB" id="A0A2N5RY76"/>
<dbReference type="OrthoDB" id="2499654at2759"/>
<dbReference type="Pfam" id="PF08324">
    <property type="entry name" value="PUL"/>
    <property type="match status" value="1"/>
</dbReference>
<evidence type="ECO:0000256" key="2">
    <source>
        <dbReference type="ARBA" id="ARBA00022670"/>
    </source>
</evidence>
<evidence type="ECO:0000313" key="7">
    <source>
        <dbReference type="EMBL" id="PLW05957.1"/>
    </source>
</evidence>
<dbReference type="GO" id="GO:0006508">
    <property type="term" value="P:proteolysis"/>
    <property type="evidence" value="ECO:0007669"/>
    <property type="project" value="UniProtKB-KW"/>
</dbReference>
<dbReference type="InterPro" id="IPR042266">
    <property type="entry name" value="PPPDE_sf"/>
</dbReference>
<dbReference type="CDD" id="cd02947">
    <property type="entry name" value="TRX_family"/>
    <property type="match status" value="1"/>
</dbReference>
<dbReference type="GO" id="GO:0070646">
    <property type="term" value="P:protein modification by small protein removal"/>
    <property type="evidence" value="ECO:0007669"/>
    <property type="project" value="TreeGrafter"/>
</dbReference>
<evidence type="ECO:0000259" key="6">
    <source>
        <dbReference type="PROSITE" id="PS51858"/>
    </source>
</evidence>
<evidence type="ECO:0000313" key="8">
    <source>
        <dbReference type="Proteomes" id="UP000235388"/>
    </source>
</evidence>
<dbReference type="InterPro" id="IPR011989">
    <property type="entry name" value="ARM-like"/>
</dbReference>
<feature type="domain" description="PPPDE" evidence="6">
    <location>
        <begin position="12"/>
        <end position="153"/>
    </location>
</feature>
<dbReference type="InterPro" id="IPR036249">
    <property type="entry name" value="Thioredoxin-like_sf"/>
</dbReference>
<dbReference type="PANTHER" id="PTHR12378">
    <property type="entry name" value="DESUMOYLATING ISOPEPTIDASE"/>
    <property type="match status" value="1"/>
</dbReference>
<dbReference type="GO" id="GO:0008233">
    <property type="term" value="F:peptidase activity"/>
    <property type="evidence" value="ECO:0007669"/>
    <property type="project" value="UniProtKB-KW"/>
</dbReference>
<proteinExistence type="inferred from homology"/>
<protein>
    <recommendedName>
        <fullName evidence="9">PPPDE domain-containing protein</fullName>
    </recommendedName>
</protein>
<dbReference type="SMART" id="SM01179">
    <property type="entry name" value="DUF862"/>
    <property type="match status" value="1"/>
</dbReference>
<sequence>MNSPQDDSDSSHSVKLYAYDLSNGLARSMSLGWTGRQFEAIWHTSVVYDNQVEIFFGQGITTCSPGQSHHGKPLKIMDLGSTMIDPQTLMEYIDGLRQTWTADVYHLLERNCNHFSNELVGFLNGASVPDYILNLPQEFLATPLGASMRPMIEQMFRGTNPVPSGHQLPTAPSVQTPAHLLADIASSAYSPPTDLHLVSCSTVTAFDKELTQHHCVVANFTNERGCPPCRVIAPIYEELARKYHSTPTGSNAHHGHQHKAKDIKFIKVDTATSMELSQRFQIRATPTFKFFINKEEVGEMKGANQTELETQINLMVYTAYPPHSHLKLKLPKIKALSPSPILYPQVFNFDKALNKLLESFPQDGNSPREVIKQTFEWVVIPFLSKKTDLNSPDRFLQWARATTQVLDSLGSSDSFPALDFLRLAVLREEYVDQLFICPPESNPLYEAIRVGTSQGQEGGTLARPFSLTLLRLISNALGSPKLAEQMMEMETKNQMLLLRFVVGRLLDGDVDVQVLASGVFYGLVSRWASNRVEWVGPQHTSEAGVEEEWEIESMSALIESLDREAKNAEPNPEMTYRLIATIGKLIYLSPSSASLTTLLESLGFPSTIKSLMTKPGLLKANNHPAIQDLCKELQSLM</sequence>
<dbReference type="InterPro" id="IPR008580">
    <property type="entry name" value="PPPDE_dom"/>
</dbReference>
<dbReference type="PROSITE" id="PS51396">
    <property type="entry name" value="PUL"/>
    <property type="match status" value="1"/>
</dbReference>
<dbReference type="PROSITE" id="PS51352">
    <property type="entry name" value="THIOREDOXIN_2"/>
    <property type="match status" value="1"/>
</dbReference>
<evidence type="ECO:0000259" key="5">
    <source>
        <dbReference type="PROSITE" id="PS51396"/>
    </source>
</evidence>
<evidence type="ECO:0008006" key="9">
    <source>
        <dbReference type="Google" id="ProtNLM"/>
    </source>
</evidence>
<feature type="domain" description="PUL" evidence="5">
    <location>
        <begin position="334"/>
        <end position="636"/>
    </location>
</feature>
<keyword evidence="8" id="KW-1185">Reference proteome</keyword>
<dbReference type="EMBL" id="PGCJ01001369">
    <property type="protein sequence ID" value="PLW05957.1"/>
    <property type="molecule type" value="Genomic_DNA"/>
</dbReference>
<dbReference type="Gene3D" id="3.40.30.10">
    <property type="entry name" value="Glutaredoxin"/>
    <property type="match status" value="1"/>
</dbReference>
<feature type="domain" description="Thioredoxin" evidence="4">
    <location>
        <begin position="179"/>
        <end position="338"/>
    </location>
</feature>
<gene>
    <name evidence="7" type="ORF">PCANC_26573</name>
</gene>
<accession>A0A2N5RY76</accession>
<dbReference type="InterPro" id="IPR013535">
    <property type="entry name" value="PUL_dom"/>
</dbReference>
<keyword evidence="2" id="KW-0645">Protease</keyword>
<name>A0A2N5RY76_9BASI</name>
<reference evidence="7 8" key="1">
    <citation type="submission" date="2017-11" db="EMBL/GenBank/DDBJ databases">
        <title>De novo assembly and phasing of dikaryotic genomes from two isolates of Puccinia coronata f. sp. avenae, the causal agent of oat crown rust.</title>
        <authorList>
            <person name="Miller M.E."/>
            <person name="Zhang Y."/>
            <person name="Omidvar V."/>
            <person name="Sperschneider J."/>
            <person name="Schwessinger B."/>
            <person name="Raley C."/>
            <person name="Palmer J.M."/>
            <person name="Garnica D."/>
            <person name="Upadhyaya N."/>
            <person name="Rathjen J."/>
            <person name="Taylor J.M."/>
            <person name="Park R.F."/>
            <person name="Dodds P.N."/>
            <person name="Hirsch C.D."/>
            <person name="Kianian S.F."/>
            <person name="Figueroa M."/>
        </authorList>
    </citation>
    <scope>NUCLEOTIDE SEQUENCE [LARGE SCALE GENOMIC DNA]</scope>
    <source>
        <strain evidence="7">12NC29</strain>
    </source>
</reference>
<dbReference type="Pfam" id="PF00085">
    <property type="entry name" value="Thioredoxin"/>
    <property type="match status" value="1"/>
</dbReference>
<dbReference type="Gene3D" id="3.90.1720.30">
    <property type="entry name" value="PPPDE domains"/>
    <property type="match status" value="1"/>
</dbReference>
<dbReference type="InterPro" id="IPR013766">
    <property type="entry name" value="Thioredoxin_domain"/>
</dbReference>
<evidence type="ECO:0000256" key="3">
    <source>
        <dbReference type="ARBA" id="ARBA00022801"/>
    </source>
</evidence>
<dbReference type="Gene3D" id="1.25.10.10">
    <property type="entry name" value="Leucine-rich Repeat Variant"/>
    <property type="match status" value="1"/>
</dbReference>
<dbReference type="STRING" id="200324.A0A2N5RY76"/>
<evidence type="ECO:0000259" key="4">
    <source>
        <dbReference type="PROSITE" id="PS51352"/>
    </source>
</evidence>
<keyword evidence="3" id="KW-0378">Hydrolase</keyword>